<dbReference type="OrthoDB" id="444127at2759"/>
<dbReference type="Proteomes" id="UP000001640">
    <property type="component" value="Chromosome 6"/>
</dbReference>
<organism evidence="1 2">
    <name type="scientific">Naumovozyma castellii</name>
    <name type="common">Yeast</name>
    <name type="synonym">Saccharomyces castellii</name>
    <dbReference type="NCBI Taxonomy" id="27288"/>
    <lineage>
        <taxon>Eukaryota</taxon>
        <taxon>Fungi</taxon>
        <taxon>Dikarya</taxon>
        <taxon>Ascomycota</taxon>
        <taxon>Saccharomycotina</taxon>
        <taxon>Saccharomycetes</taxon>
        <taxon>Saccharomycetales</taxon>
        <taxon>Saccharomycetaceae</taxon>
        <taxon>Naumovozyma</taxon>
    </lineage>
</organism>
<dbReference type="PANTHER" id="PTHR46191:SF2">
    <property type="entry name" value="HALOACID DEHALOGENASE-LIKE HYDROLASE DOMAIN-CONTAINING PROTEIN 3"/>
    <property type="match status" value="1"/>
</dbReference>
<dbReference type="SUPFAM" id="SSF56784">
    <property type="entry name" value="HAD-like"/>
    <property type="match status" value="1"/>
</dbReference>
<dbReference type="EMBL" id="HE576757">
    <property type="protein sequence ID" value="CCC70680.1"/>
    <property type="molecule type" value="Genomic_DNA"/>
</dbReference>
<sequence>MTFPKKIPVTQWSTQLKTRLPKIITFDAYNTLYTTTLPVLQQYCIVAQKYGITANVQELSHKFPTTFKELNATYPNYGKKSGITPEQWWGCLIREIFKPNMTPVGMIDEILQRFEGFDAYVVYPDLIEFLKMVKAEHPEIILAVISNTDTIAYKLMQNVGLLKFFKNYVYLSYEVNAKKPNQEMFDYVLDDIVKRNPNLLNEGSIMDLKRSCWHVGDELHNDMIGAYDSGWNGVLLDRINKSGYLSMSFANIIKDEEALTRDKFETNSVVAWKMSMNQSDTTQVNDREYVVPNFIVLEKVLFKERKNETQ</sequence>
<dbReference type="Gene3D" id="1.10.150.720">
    <property type="entry name" value="Haloacid dehalogenase-like hydrolase"/>
    <property type="match status" value="1"/>
</dbReference>
<dbReference type="eggNOG" id="KOG3085">
    <property type="taxonomic scope" value="Eukaryota"/>
</dbReference>
<dbReference type="NCBIfam" id="TIGR02252">
    <property type="entry name" value="DREG-2"/>
    <property type="match status" value="1"/>
</dbReference>
<evidence type="ECO:0000313" key="2">
    <source>
        <dbReference type="Proteomes" id="UP000001640"/>
    </source>
</evidence>
<dbReference type="AlphaFoldDB" id="G0VGQ9"/>
<protein>
    <submittedName>
        <fullName evidence="1">Uncharacterized protein</fullName>
    </submittedName>
</protein>
<gene>
    <name evidence="1" type="primary">NCAS0F01960</name>
    <name evidence="1" type="ordered locus">NCAS_0F01960</name>
</gene>
<evidence type="ECO:0000313" key="1">
    <source>
        <dbReference type="EMBL" id="CCC70680.1"/>
    </source>
</evidence>
<dbReference type="SFLD" id="SFLDS00003">
    <property type="entry name" value="Haloacid_Dehalogenase"/>
    <property type="match status" value="1"/>
</dbReference>
<dbReference type="STRING" id="1064592.G0VGQ9"/>
<reference key="2">
    <citation type="submission" date="2011-08" db="EMBL/GenBank/DDBJ databases">
        <title>Genome sequence of Naumovozyma castellii.</title>
        <authorList>
            <person name="Gordon J.L."/>
            <person name="Armisen D."/>
            <person name="Proux-Wera E."/>
            <person name="OhEigeartaigh S.S."/>
            <person name="Byrne K.P."/>
            <person name="Wolfe K.H."/>
        </authorList>
    </citation>
    <scope>NUCLEOTIDE SEQUENCE</scope>
    <source>
        <strain>Type strain:CBS 4309</strain>
    </source>
</reference>
<dbReference type="SFLD" id="SFLDG01129">
    <property type="entry name" value="C1.5:_HAD__Beta-PGM__Phosphata"/>
    <property type="match status" value="1"/>
</dbReference>
<name>G0VGQ9_NAUCA</name>
<dbReference type="OMA" id="WWRQLIA"/>
<accession>G0VGQ9</accession>
<keyword evidence="2" id="KW-1185">Reference proteome</keyword>
<dbReference type="Gene3D" id="3.40.50.1000">
    <property type="entry name" value="HAD superfamily/HAD-like"/>
    <property type="match status" value="1"/>
</dbReference>
<dbReference type="InParanoid" id="G0VGQ9"/>
<dbReference type="InterPro" id="IPR023214">
    <property type="entry name" value="HAD_sf"/>
</dbReference>
<dbReference type="Pfam" id="PF00702">
    <property type="entry name" value="Hydrolase"/>
    <property type="match status" value="1"/>
</dbReference>
<dbReference type="RefSeq" id="XP_003677035.1">
    <property type="nucleotide sequence ID" value="XM_003676987.1"/>
</dbReference>
<dbReference type="InterPro" id="IPR036412">
    <property type="entry name" value="HAD-like_sf"/>
</dbReference>
<reference evidence="1 2" key="1">
    <citation type="journal article" date="2011" name="Proc. Natl. Acad. Sci. U.S.A.">
        <title>Evolutionary erosion of yeast sex chromosomes by mating-type switching accidents.</title>
        <authorList>
            <person name="Gordon J.L."/>
            <person name="Armisen D."/>
            <person name="Proux-Wera E."/>
            <person name="Oheigeartaigh S.S."/>
            <person name="Byrne K.P."/>
            <person name="Wolfe K.H."/>
        </authorList>
    </citation>
    <scope>NUCLEOTIDE SEQUENCE [LARGE SCALE GENOMIC DNA]</scope>
    <source>
        <strain evidence="2">ATCC 76901 / BCRC 22586 / CBS 4309 / NBRC 1992 / NRRL Y-12630</strain>
    </source>
</reference>
<dbReference type="InterPro" id="IPR011949">
    <property type="entry name" value="HAD-SF_hydro_IA_REG-2-like"/>
</dbReference>
<dbReference type="InterPro" id="IPR051828">
    <property type="entry name" value="HAD-like_hydrolase_domain"/>
</dbReference>
<dbReference type="InterPro" id="IPR044924">
    <property type="entry name" value="HAD-SF_hydro_IA_REG-2-like_cap"/>
</dbReference>
<dbReference type="FunCoup" id="G0VGQ9">
    <property type="interactions" value="170"/>
</dbReference>
<proteinExistence type="predicted"/>
<dbReference type="GeneID" id="96904328"/>
<dbReference type="HOGENOM" id="CLU_045011_8_0_1"/>
<dbReference type="PANTHER" id="PTHR46191">
    <property type="match status" value="1"/>
</dbReference>
<dbReference type="GO" id="GO:0005634">
    <property type="term" value="C:nucleus"/>
    <property type="evidence" value="ECO:0007669"/>
    <property type="project" value="TreeGrafter"/>
</dbReference>
<dbReference type="KEGG" id="ncs:NCAS_0F01960"/>